<name>A0A699IF01_TANCI</name>
<organism evidence="2">
    <name type="scientific">Tanacetum cinerariifolium</name>
    <name type="common">Dalmatian daisy</name>
    <name type="synonym">Chrysanthemum cinerariifolium</name>
    <dbReference type="NCBI Taxonomy" id="118510"/>
    <lineage>
        <taxon>Eukaryota</taxon>
        <taxon>Viridiplantae</taxon>
        <taxon>Streptophyta</taxon>
        <taxon>Embryophyta</taxon>
        <taxon>Tracheophyta</taxon>
        <taxon>Spermatophyta</taxon>
        <taxon>Magnoliopsida</taxon>
        <taxon>eudicotyledons</taxon>
        <taxon>Gunneridae</taxon>
        <taxon>Pentapetalae</taxon>
        <taxon>asterids</taxon>
        <taxon>campanulids</taxon>
        <taxon>Asterales</taxon>
        <taxon>Asteraceae</taxon>
        <taxon>Asteroideae</taxon>
        <taxon>Anthemideae</taxon>
        <taxon>Anthemidinae</taxon>
        <taxon>Tanacetum</taxon>
    </lineage>
</organism>
<reference evidence="2" key="1">
    <citation type="journal article" date="2019" name="Sci. Rep.">
        <title>Draft genome of Tanacetum cinerariifolium, the natural source of mosquito coil.</title>
        <authorList>
            <person name="Yamashiro T."/>
            <person name="Shiraishi A."/>
            <person name="Satake H."/>
            <person name="Nakayama K."/>
        </authorList>
    </citation>
    <scope>NUCLEOTIDE SEQUENCE</scope>
</reference>
<feature type="compositionally biased region" description="Basic and acidic residues" evidence="1">
    <location>
        <begin position="147"/>
        <end position="163"/>
    </location>
</feature>
<accession>A0A699IF01</accession>
<evidence type="ECO:0000313" key="2">
    <source>
        <dbReference type="EMBL" id="GEZ47798.1"/>
    </source>
</evidence>
<dbReference type="EMBL" id="BKCJ010283718">
    <property type="protein sequence ID" value="GEZ47798.1"/>
    <property type="molecule type" value="Genomic_DNA"/>
</dbReference>
<dbReference type="AlphaFoldDB" id="A0A699IF01"/>
<proteinExistence type="predicted"/>
<feature type="non-terminal residue" evidence="2">
    <location>
        <position position="1"/>
    </location>
</feature>
<comment type="caution">
    <text evidence="2">The sequence shown here is derived from an EMBL/GenBank/DDBJ whole genome shotgun (WGS) entry which is preliminary data.</text>
</comment>
<gene>
    <name evidence="2" type="ORF">Tci_519771</name>
</gene>
<feature type="compositionally biased region" description="Polar residues" evidence="1">
    <location>
        <begin position="227"/>
        <end position="236"/>
    </location>
</feature>
<sequence length="422" mass="46664">SQNLKLQEKKEKAKVKVALLKAQPVYPSVTQLTELLVTSLKHELSDLLALYNFASFIPTELKELPSKITKLSGEVTTLKKHVQGIKIMLPEDLKNIPNKLKTFTSIVSILTSHVDELKTLQWEFPTEFHAVDKSVPSAGHAGASPTDGEKNTDQATKDADKANLKQQPTTTAPPNTLSFHSPFFTCSPRRTPQTEEEIIKKDKGIEAMSSKDAKEEDTKSDSENDHTNPTNSMVKSFKKTPTISPLEIVLALRSKVSLIPVTVRICYSVFTMETLVGFLVDQVKQQGVRQEKVLNCSLVIVFRWNRRVIIFGLPARLKLLIHGDLIMKRLSTPLKALRAINSVDCFRSCGGFVLLFEAGFKEAIKITHAANIAIASKHANGDVNVVSDKKFSDVKEIVNTAKVHEVTAVRVLSQVTTASCVV</sequence>
<feature type="compositionally biased region" description="Basic and acidic residues" evidence="1">
    <location>
        <begin position="197"/>
        <end position="226"/>
    </location>
</feature>
<feature type="compositionally biased region" description="Polar residues" evidence="1">
    <location>
        <begin position="164"/>
        <end position="179"/>
    </location>
</feature>
<evidence type="ECO:0000256" key="1">
    <source>
        <dbReference type="SAM" id="MobiDB-lite"/>
    </source>
</evidence>
<feature type="region of interest" description="Disordered" evidence="1">
    <location>
        <begin position="133"/>
        <end position="236"/>
    </location>
</feature>
<protein>
    <submittedName>
        <fullName evidence="2">Uncharacterized protein</fullName>
    </submittedName>
</protein>